<proteinExistence type="inferred from homology"/>
<dbReference type="SUPFAM" id="SSF48652">
    <property type="entry name" value="Tetraspanin"/>
    <property type="match status" value="1"/>
</dbReference>
<dbReference type="GO" id="GO:0005886">
    <property type="term" value="C:plasma membrane"/>
    <property type="evidence" value="ECO:0007669"/>
    <property type="project" value="TreeGrafter"/>
</dbReference>
<dbReference type="EMBL" id="OU896712">
    <property type="protein sequence ID" value="CAH1174147.1"/>
    <property type="molecule type" value="Genomic_DNA"/>
</dbReference>
<evidence type="ECO:0000313" key="8">
    <source>
        <dbReference type="EMBL" id="CAH1174147.1"/>
    </source>
</evidence>
<dbReference type="PANTHER" id="PTHR19282:SF527">
    <property type="entry name" value="TETRASPANIN"/>
    <property type="match status" value="1"/>
</dbReference>
<keyword evidence="5 7" id="KW-0472">Membrane</keyword>
<evidence type="ECO:0000313" key="9">
    <source>
        <dbReference type="Proteomes" id="UP001153737"/>
    </source>
</evidence>
<keyword evidence="6" id="KW-1015">Disulfide bond</keyword>
<evidence type="ECO:0000256" key="5">
    <source>
        <dbReference type="ARBA" id="ARBA00023136"/>
    </source>
</evidence>
<sequence length="230" mass="25422">MESCGYCMKYSLFIVNLIIFIGGLLVFGIGIWVVVDKSFASDLLGTNIYLGSAYIILITGILVTLISLLGCLGSIKEVKCMLFIYNITLLAIFVTMLVGGILGYVFREKVEKTIRIGMESSLRDYGSYAPITEAWDETQTRLQCCGIFGPKDWEGRIPVSCCKLTSAGKRLDCQDLPENNSFTIFTRGCLEVTQQFTKQYAVILGTAAIVLSLLLILGMAFSCSLFRMIE</sequence>
<keyword evidence="3 7" id="KW-0812">Transmembrane</keyword>
<dbReference type="Gene3D" id="1.10.1450.10">
    <property type="entry name" value="Tetraspanin"/>
    <property type="match status" value="1"/>
</dbReference>
<organism evidence="8 9">
    <name type="scientific">Phaedon cochleariae</name>
    <name type="common">Mustard beetle</name>
    <dbReference type="NCBI Taxonomy" id="80249"/>
    <lineage>
        <taxon>Eukaryota</taxon>
        <taxon>Metazoa</taxon>
        <taxon>Ecdysozoa</taxon>
        <taxon>Arthropoda</taxon>
        <taxon>Hexapoda</taxon>
        <taxon>Insecta</taxon>
        <taxon>Pterygota</taxon>
        <taxon>Neoptera</taxon>
        <taxon>Endopterygota</taxon>
        <taxon>Coleoptera</taxon>
        <taxon>Polyphaga</taxon>
        <taxon>Cucujiformia</taxon>
        <taxon>Chrysomeloidea</taxon>
        <taxon>Chrysomelidae</taxon>
        <taxon>Chrysomelinae</taxon>
        <taxon>Chrysomelini</taxon>
        <taxon>Phaedon</taxon>
    </lineage>
</organism>
<dbReference type="Proteomes" id="UP001153737">
    <property type="component" value="Chromosome 6"/>
</dbReference>
<reference evidence="8" key="1">
    <citation type="submission" date="2022-01" db="EMBL/GenBank/DDBJ databases">
        <authorList>
            <person name="King R."/>
        </authorList>
    </citation>
    <scope>NUCLEOTIDE SEQUENCE</scope>
</reference>
<protein>
    <recommendedName>
        <fullName evidence="7">Tetraspanin</fullName>
    </recommendedName>
</protein>
<dbReference type="InterPro" id="IPR008952">
    <property type="entry name" value="Tetraspanin_EC2_sf"/>
</dbReference>
<evidence type="ECO:0000256" key="1">
    <source>
        <dbReference type="ARBA" id="ARBA00004141"/>
    </source>
</evidence>
<dbReference type="OrthoDB" id="438211at2759"/>
<feature type="transmembrane region" description="Helical" evidence="7">
    <location>
        <begin position="200"/>
        <end position="226"/>
    </location>
</feature>
<dbReference type="PIRSF" id="PIRSF002419">
    <property type="entry name" value="Tetraspanin"/>
    <property type="match status" value="1"/>
</dbReference>
<keyword evidence="9" id="KW-1185">Reference proteome</keyword>
<gene>
    <name evidence="8" type="ORF">PHAECO_LOCUS10281</name>
</gene>
<name>A0A9P0GPW6_PHACE</name>
<feature type="disulfide bond" evidence="6">
    <location>
        <begin position="145"/>
        <end position="161"/>
    </location>
</feature>
<evidence type="ECO:0000256" key="3">
    <source>
        <dbReference type="ARBA" id="ARBA00022692"/>
    </source>
</evidence>
<reference evidence="8" key="2">
    <citation type="submission" date="2022-10" db="EMBL/GenBank/DDBJ databases">
        <authorList>
            <consortium name="ENA_rothamsted_submissions"/>
            <consortium name="culmorum"/>
            <person name="King R."/>
        </authorList>
    </citation>
    <scope>NUCLEOTIDE SEQUENCE</scope>
</reference>
<accession>A0A9P0GPW6</accession>
<dbReference type="InterPro" id="IPR000301">
    <property type="entry name" value="Tetraspanin_animals"/>
</dbReference>
<feature type="disulfide bond" evidence="6">
    <location>
        <begin position="144"/>
        <end position="173"/>
    </location>
</feature>
<keyword evidence="4 7" id="KW-1133">Transmembrane helix</keyword>
<evidence type="ECO:0000256" key="7">
    <source>
        <dbReference type="RuleBase" id="RU361218"/>
    </source>
</evidence>
<evidence type="ECO:0000256" key="4">
    <source>
        <dbReference type="ARBA" id="ARBA00022989"/>
    </source>
</evidence>
<feature type="transmembrane region" description="Helical" evidence="7">
    <location>
        <begin position="12"/>
        <end position="35"/>
    </location>
</feature>
<evidence type="ECO:0000256" key="6">
    <source>
        <dbReference type="PIRSR" id="PIRSR002419-1"/>
    </source>
</evidence>
<evidence type="ECO:0000256" key="2">
    <source>
        <dbReference type="ARBA" id="ARBA00006840"/>
    </source>
</evidence>
<dbReference type="PRINTS" id="PR00259">
    <property type="entry name" value="TMFOUR"/>
</dbReference>
<feature type="transmembrane region" description="Helical" evidence="7">
    <location>
        <begin position="83"/>
        <end position="106"/>
    </location>
</feature>
<feature type="transmembrane region" description="Helical" evidence="7">
    <location>
        <begin position="47"/>
        <end position="71"/>
    </location>
</feature>
<dbReference type="PANTHER" id="PTHR19282">
    <property type="entry name" value="TETRASPANIN"/>
    <property type="match status" value="1"/>
</dbReference>
<dbReference type="Pfam" id="PF00335">
    <property type="entry name" value="Tetraspanin"/>
    <property type="match status" value="1"/>
</dbReference>
<dbReference type="InterPro" id="IPR018499">
    <property type="entry name" value="Tetraspanin/Peripherin"/>
</dbReference>
<dbReference type="AlphaFoldDB" id="A0A9P0GPW6"/>
<comment type="subcellular location">
    <subcellularLocation>
        <location evidence="1 7">Membrane</location>
        <topology evidence="1 7">Multi-pass membrane protein</topology>
    </subcellularLocation>
</comment>
<comment type="similarity">
    <text evidence="2 7">Belongs to the tetraspanin (TM4SF) family.</text>
</comment>